<keyword evidence="2" id="KW-0520">NAD</keyword>
<evidence type="ECO:0000259" key="3">
    <source>
        <dbReference type="Pfam" id="PF02826"/>
    </source>
</evidence>
<gene>
    <name evidence="4" type="ORF">IAA04_06750</name>
</gene>
<dbReference type="InterPro" id="IPR036291">
    <property type="entry name" value="NAD(P)-bd_dom_sf"/>
</dbReference>
<dbReference type="Pfam" id="PF02826">
    <property type="entry name" value="2-Hacid_dh_C"/>
    <property type="match status" value="1"/>
</dbReference>
<evidence type="ECO:0000313" key="5">
    <source>
        <dbReference type="Proteomes" id="UP000823883"/>
    </source>
</evidence>
<dbReference type="CDD" id="cd05300">
    <property type="entry name" value="2-Hacid_dh_1"/>
    <property type="match status" value="1"/>
</dbReference>
<organism evidence="4 5">
    <name type="scientific">Candidatus Lachnoclostridium pullistercoris</name>
    <dbReference type="NCBI Taxonomy" id="2838632"/>
    <lineage>
        <taxon>Bacteria</taxon>
        <taxon>Bacillati</taxon>
        <taxon>Bacillota</taxon>
        <taxon>Clostridia</taxon>
        <taxon>Lachnospirales</taxon>
        <taxon>Lachnospiraceae</taxon>
    </lineage>
</organism>
<feature type="domain" description="D-isomer specific 2-hydroxyacid dehydrogenase NAD-binding" evidence="3">
    <location>
        <begin position="102"/>
        <end position="277"/>
    </location>
</feature>
<protein>
    <submittedName>
        <fullName evidence="4">D-2-hydroxyacid dehydrogenase</fullName>
    </submittedName>
</protein>
<evidence type="ECO:0000256" key="1">
    <source>
        <dbReference type="ARBA" id="ARBA00023002"/>
    </source>
</evidence>
<accession>A0A9D2PCL8</accession>
<sequence length="320" mass="35212">MKILIVMPFNDSHRQYVESIASGCRCVYSSRETVTPEEVRDADIILGNVPPALLAQAESLKWIQLNSAGSDAYCKPGVLRPEVLLTCATGAYGLAVSEGMLSMTLALCRKLDLYAKNQAEHLWQAQGAITSVWNSTTLILGLGDIGREYASRMKALGSYTIGIRRNISQKPDYVDELHTMDDLDELLPRADFVAMSLPSTPQTHHLMDERRLLLMKKGSYLINAGRGDAVDCAALNDVLRKGVSLAGCALDVTEPEPLPADHPLWDAPRTIIMPHCAGNFFLPETFERVVRITGKNLEKFLAGNLAEMDNIVARSGDIRR</sequence>
<dbReference type="PANTHER" id="PTHR43333">
    <property type="entry name" value="2-HACID_DH_C DOMAIN-CONTAINING PROTEIN"/>
    <property type="match status" value="1"/>
</dbReference>
<dbReference type="AlphaFoldDB" id="A0A9D2PCL8"/>
<dbReference type="SUPFAM" id="SSF52283">
    <property type="entry name" value="Formate/glycerate dehydrogenase catalytic domain-like"/>
    <property type="match status" value="1"/>
</dbReference>
<dbReference type="GO" id="GO:0016491">
    <property type="term" value="F:oxidoreductase activity"/>
    <property type="evidence" value="ECO:0007669"/>
    <property type="project" value="UniProtKB-KW"/>
</dbReference>
<name>A0A9D2PCL8_9FIRM</name>
<dbReference type="Proteomes" id="UP000823883">
    <property type="component" value="Unassembled WGS sequence"/>
</dbReference>
<keyword evidence="1" id="KW-0560">Oxidoreductase</keyword>
<evidence type="ECO:0000256" key="2">
    <source>
        <dbReference type="ARBA" id="ARBA00023027"/>
    </source>
</evidence>
<reference evidence="4" key="1">
    <citation type="journal article" date="2021" name="PeerJ">
        <title>Extensive microbial diversity within the chicken gut microbiome revealed by metagenomics and culture.</title>
        <authorList>
            <person name="Gilroy R."/>
            <person name="Ravi A."/>
            <person name="Getino M."/>
            <person name="Pursley I."/>
            <person name="Horton D.L."/>
            <person name="Alikhan N.F."/>
            <person name="Baker D."/>
            <person name="Gharbi K."/>
            <person name="Hall N."/>
            <person name="Watson M."/>
            <person name="Adriaenssens E.M."/>
            <person name="Foster-Nyarko E."/>
            <person name="Jarju S."/>
            <person name="Secka A."/>
            <person name="Antonio M."/>
            <person name="Oren A."/>
            <person name="Chaudhuri R.R."/>
            <person name="La Ragione R."/>
            <person name="Hildebrand F."/>
            <person name="Pallen M.J."/>
        </authorList>
    </citation>
    <scope>NUCLEOTIDE SEQUENCE</scope>
    <source>
        <strain evidence="4">CHK183-5548</strain>
    </source>
</reference>
<proteinExistence type="predicted"/>
<dbReference type="PANTHER" id="PTHR43333:SF1">
    <property type="entry name" value="D-ISOMER SPECIFIC 2-HYDROXYACID DEHYDROGENASE NAD-BINDING DOMAIN-CONTAINING PROTEIN"/>
    <property type="match status" value="1"/>
</dbReference>
<evidence type="ECO:0000313" key="4">
    <source>
        <dbReference type="EMBL" id="HJC47734.1"/>
    </source>
</evidence>
<dbReference type="SUPFAM" id="SSF51735">
    <property type="entry name" value="NAD(P)-binding Rossmann-fold domains"/>
    <property type="match status" value="1"/>
</dbReference>
<reference evidence="4" key="2">
    <citation type="submission" date="2021-04" db="EMBL/GenBank/DDBJ databases">
        <authorList>
            <person name="Gilroy R."/>
        </authorList>
    </citation>
    <scope>NUCLEOTIDE SEQUENCE</scope>
    <source>
        <strain evidence="4">CHK183-5548</strain>
    </source>
</reference>
<dbReference type="InterPro" id="IPR006140">
    <property type="entry name" value="D-isomer_DH_NAD-bd"/>
</dbReference>
<comment type="caution">
    <text evidence="4">The sequence shown here is derived from an EMBL/GenBank/DDBJ whole genome shotgun (WGS) entry which is preliminary data.</text>
</comment>
<dbReference type="Gene3D" id="3.40.50.720">
    <property type="entry name" value="NAD(P)-binding Rossmann-like Domain"/>
    <property type="match status" value="2"/>
</dbReference>
<dbReference type="EMBL" id="DWWL01000044">
    <property type="protein sequence ID" value="HJC47734.1"/>
    <property type="molecule type" value="Genomic_DNA"/>
</dbReference>
<dbReference type="GO" id="GO:0051287">
    <property type="term" value="F:NAD binding"/>
    <property type="evidence" value="ECO:0007669"/>
    <property type="project" value="InterPro"/>
</dbReference>